<evidence type="ECO:0000313" key="2">
    <source>
        <dbReference type="Proteomes" id="UP000261420"/>
    </source>
</evidence>
<reference evidence="1" key="2">
    <citation type="submission" date="2025-09" db="UniProtKB">
        <authorList>
            <consortium name="Ensembl"/>
        </authorList>
    </citation>
    <scope>IDENTIFICATION</scope>
</reference>
<protein>
    <submittedName>
        <fullName evidence="1">Uncharacterized protein</fullName>
    </submittedName>
</protein>
<name>A0A3B4UYJ7_SERDU</name>
<reference evidence="1" key="1">
    <citation type="submission" date="2025-08" db="UniProtKB">
        <authorList>
            <consortium name="Ensembl"/>
        </authorList>
    </citation>
    <scope>IDENTIFICATION</scope>
</reference>
<sequence length="69" mass="7872">MFLRQSPTASPGILFVRQAEISNNQNFCMNLLQNLMSPTTQTYPNTCSTAFNKRKTQTQLLIFSNYAVH</sequence>
<organism evidence="1 2">
    <name type="scientific">Seriola dumerili</name>
    <name type="common">Greater amberjack</name>
    <name type="synonym">Caranx dumerili</name>
    <dbReference type="NCBI Taxonomy" id="41447"/>
    <lineage>
        <taxon>Eukaryota</taxon>
        <taxon>Metazoa</taxon>
        <taxon>Chordata</taxon>
        <taxon>Craniata</taxon>
        <taxon>Vertebrata</taxon>
        <taxon>Euteleostomi</taxon>
        <taxon>Actinopterygii</taxon>
        <taxon>Neopterygii</taxon>
        <taxon>Teleostei</taxon>
        <taxon>Neoteleostei</taxon>
        <taxon>Acanthomorphata</taxon>
        <taxon>Carangaria</taxon>
        <taxon>Carangiformes</taxon>
        <taxon>Carangidae</taxon>
        <taxon>Seriola</taxon>
    </lineage>
</organism>
<accession>A0A3B4UYJ7</accession>
<dbReference type="Proteomes" id="UP000261420">
    <property type="component" value="Unplaced"/>
</dbReference>
<dbReference type="Ensembl" id="ENSSDUT00000023949.1">
    <property type="protein sequence ID" value="ENSSDUP00000023514.1"/>
    <property type="gene ID" value="ENSSDUG00000017101.1"/>
</dbReference>
<dbReference type="AlphaFoldDB" id="A0A3B4UYJ7"/>
<evidence type="ECO:0000313" key="1">
    <source>
        <dbReference type="Ensembl" id="ENSSDUP00000023514.1"/>
    </source>
</evidence>
<keyword evidence="2" id="KW-1185">Reference proteome</keyword>
<proteinExistence type="predicted"/>